<sequence length="165" mass="18165">MPNLIHRLTISFSNDTNGVTTTVTPSGVQYAGNMNVKLLPPPVGVICTIGHSPRATARMTGSCNPRNVADGPIICPNCPLMSIRCNRPNRFRRNSSRSLSNIPARIRFPPNCSFRSAAPNPKNRCHCMLILRNFSRLRIVPNSPWPNNRAYINPAICDPCPACKS</sequence>
<name>N1RY79_FUSC4</name>
<accession>N1RY79</accession>
<organism evidence="1 2">
    <name type="scientific">Fusarium oxysporum f. sp. cubense (strain race 4)</name>
    <name type="common">Panama disease fungus</name>
    <dbReference type="NCBI Taxonomy" id="2502994"/>
    <lineage>
        <taxon>Eukaryota</taxon>
        <taxon>Fungi</taxon>
        <taxon>Dikarya</taxon>
        <taxon>Ascomycota</taxon>
        <taxon>Pezizomycotina</taxon>
        <taxon>Sordariomycetes</taxon>
        <taxon>Hypocreomycetidae</taxon>
        <taxon>Hypocreales</taxon>
        <taxon>Nectriaceae</taxon>
        <taxon>Fusarium</taxon>
        <taxon>Fusarium oxysporum species complex</taxon>
    </lineage>
</organism>
<evidence type="ECO:0000313" key="1">
    <source>
        <dbReference type="EMBL" id="EMT67195.1"/>
    </source>
</evidence>
<dbReference type="EMBL" id="KB726917">
    <property type="protein sequence ID" value="EMT67195.1"/>
    <property type="molecule type" value="Genomic_DNA"/>
</dbReference>
<dbReference type="HOGENOM" id="CLU_1786883_0_0_1"/>
<reference evidence="2" key="2">
    <citation type="journal article" date="2014" name="PLoS ONE">
        <title>Genome and Transcriptome Analysis of the Fungal Pathogen Fusarium oxysporum f. sp. cubense Causing Banana Vascular Wilt Disease.</title>
        <authorList>
            <person name="Guo L."/>
            <person name="Han L."/>
            <person name="Yang L."/>
            <person name="Zeng H."/>
            <person name="Fan D."/>
            <person name="Zhu Y."/>
            <person name="Feng Y."/>
            <person name="Wang G."/>
            <person name="Peng C."/>
            <person name="Jiang X."/>
            <person name="Zhou D."/>
            <person name="Ni P."/>
            <person name="Liang C."/>
            <person name="Liu L."/>
            <person name="Wang J."/>
            <person name="Mao C."/>
            <person name="Fang X."/>
            <person name="Peng M."/>
            <person name="Huang J."/>
        </authorList>
    </citation>
    <scope>NUCLEOTIDE SEQUENCE [LARGE SCALE GENOMIC DNA]</scope>
    <source>
        <strain evidence="2">race 4</strain>
    </source>
</reference>
<dbReference type="OrthoDB" id="4508185at2759"/>
<proteinExistence type="predicted"/>
<keyword evidence="2" id="KW-1185">Reference proteome</keyword>
<reference evidence="2" key="1">
    <citation type="submission" date="2012-09" db="EMBL/GenBank/DDBJ databases">
        <title>Genome sequencing and comparative transcriptomics of race 1 and race 4 of banana pathogen: Fusarium oxysporum f. sp. cubense.</title>
        <authorList>
            <person name="Fang X."/>
            <person name="Huang J."/>
        </authorList>
    </citation>
    <scope>NUCLEOTIDE SEQUENCE [LARGE SCALE GENOMIC DNA]</scope>
    <source>
        <strain evidence="2">race 4</strain>
    </source>
</reference>
<evidence type="ECO:0000313" key="2">
    <source>
        <dbReference type="Proteomes" id="UP000016929"/>
    </source>
</evidence>
<dbReference type="AlphaFoldDB" id="N1RY79"/>
<protein>
    <submittedName>
        <fullName evidence="1">Uncharacterized protein</fullName>
    </submittedName>
</protein>
<dbReference type="Proteomes" id="UP000016929">
    <property type="component" value="Unassembled WGS sequence"/>
</dbReference>
<gene>
    <name evidence="1" type="ORF">FOC4_g10000015</name>
</gene>